<dbReference type="SUPFAM" id="SSF103481">
    <property type="entry name" value="Multidrug resistance efflux transporter EmrE"/>
    <property type="match status" value="2"/>
</dbReference>
<accession>A0A484F6F6</accession>
<feature type="transmembrane region" description="Helical" evidence="5">
    <location>
        <begin position="213"/>
        <end position="233"/>
    </location>
</feature>
<dbReference type="RefSeq" id="WP_133516934.1">
    <property type="nucleotide sequence ID" value="NZ_JAHDUW010000005.1"/>
</dbReference>
<evidence type="ECO:0000256" key="4">
    <source>
        <dbReference type="ARBA" id="ARBA00023136"/>
    </source>
</evidence>
<dbReference type="Pfam" id="PF00892">
    <property type="entry name" value="EamA"/>
    <property type="match status" value="2"/>
</dbReference>
<gene>
    <name evidence="7" type="ORF">C7391_0450</name>
</gene>
<feature type="transmembrane region" description="Helical" evidence="5">
    <location>
        <begin position="147"/>
        <end position="169"/>
    </location>
</feature>
<keyword evidence="8" id="KW-1185">Reference proteome</keyword>
<keyword evidence="4 5" id="KW-0472">Membrane</keyword>
<feature type="transmembrane region" description="Helical" evidence="5">
    <location>
        <begin position="68"/>
        <end position="89"/>
    </location>
</feature>
<evidence type="ECO:0000313" key="7">
    <source>
        <dbReference type="EMBL" id="TDQ70112.1"/>
    </source>
</evidence>
<dbReference type="PANTHER" id="PTHR32322:SF2">
    <property type="entry name" value="EAMA DOMAIN-CONTAINING PROTEIN"/>
    <property type="match status" value="1"/>
</dbReference>
<feature type="transmembrane region" description="Helical" evidence="5">
    <location>
        <begin position="269"/>
        <end position="288"/>
    </location>
</feature>
<comment type="subcellular location">
    <subcellularLocation>
        <location evidence="1">Membrane</location>
        <topology evidence="1">Multi-pass membrane protein</topology>
    </subcellularLocation>
</comment>
<dbReference type="GO" id="GO:0016020">
    <property type="term" value="C:membrane"/>
    <property type="evidence" value="ECO:0007669"/>
    <property type="project" value="UniProtKB-SubCell"/>
</dbReference>
<keyword evidence="2 5" id="KW-0812">Transmembrane</keyword>
<evidence type="ECO:0000256" key="2">
    <source>
        <dbReference type="ARBA" id="ARBA00022692"/>
    </source>
</evidence>
<organism evidence="7 8">
    <name type="scientific">Methanimicrococcus blatticola</name>
    <dbReference type="NCBI Taxonomy" id="91560"/>
    <lineage>
        <taxon>Archaea</taxon>
        <taxon>Methanobacteriati</taxon>
        <taxon>Methanobacteriota</taxon>
        <taxon>Stenosarchaea group</taxon>
        <taxon>Methanomicrobia</taxon>
        <taxon>Methanosarcinales</taxon>
        <taxon>Methanosarcinaceae</taxon>
        <taxon>Methanimicrococcus</taxon>
    </lineage>
</organism>
<feature type="transmembrane region" description="Helical" evidence="5">
    <location>
        <begin position="245"/>
        <end position="263"/>
    </location>
</feature>
<evidence type="ECO:0000256" key="1">
    <source>
        <dbReference type="ARBA" id="ARBA00004141"/>
    </source>
</evidence>
<dbReference type="AlphaFoldDB" id="A0A484F6F6"/>
<dbReference type="InterPro" id="IPR000620">
    <property type="entry name" value="EamA_dom"/>
</dbReference>
<feature type="transmembrane region" description="Helical" evidence="5">
    <location>
        <begin position="95"/>
        <end position="115"/>
    </location>
</feature>
<sequence>MNAKMKGAIFGILAAISYGTNPLGALFLYEEGINPDSVLFHRFLLAAILLGLIMVIQKQSFKVSKKELFVLAGLGVLFAASSLGLFMSFKYIEAGVASTILFIYPVIVAVIMAVFFKEKISLVTILSIVLALGGVVLLYGGNGGGSLNPLGVIFVLSASLTYALYIISVNKTDLHIPDLKLTFYVIVFCTVTIFIHSLTSESSHLQLLTTPKMWFWAGMLALIPTVVSLILMVKAIHLIGSTPTAIMGALEPLTAVVIGIAVFGEALTLQLIIGIILILAGVVLIVAGKSLKTDEIGSALKKYRSE</sequence>
<dbReference type="Proteomes" id="UP000294855">
    <property type="component" value="Unassembled WGS sequence"/>
</dbReference>
<keyword evidence="3 5" id="KW-1133">Transmembrane helix</keyword>
<dbReference type="EMBL" id="SNYS01000006">
    <property type="protein sequence ID" value="TDQ70112.1"/>
    <property type="molecule type" value="Genomic_DNA"/>
</dbReference>
<comment type="caution">
    <text evidence="7">The sequence shown here is derived from an EMBL/GenBank/DDBJ whole genome shotgun (WGS) entry which is preliminary data.</text>
</comment>
<proteinExistence type="predicted"/>
<evidence type="ECO:0000259" key="6">
    <source>
        <dbReference type="Pfam" id="PF00892"/>
    </source>
</evidence>
<feature type="domain" description="EamA" evidence="6">
    <location>
        <begin position="150"/>
        <end position="286"/>
    </location>
</feature>
<feature type="transmembrane region" description="Helical" evidence="5">
    <location>
        <begin position="122"/>
        <end position="141"/>
    </location>
</feature>
<protein>
    <submittedName>
        <fullName evidence="7">EamA domain-containing membrane protein RarD</fullName>
    </submittedName>
</protein>
<dbReference type="InterPro" id="IPR050638">
    <property type="entry name" value="AA-Vitamin_Transporters"/>
</dbReference>
<evidence type="ECO:0000256" key="3">
    <source>
        <dbReference type="ARBA" id="ARBA00022989"/>
    </source>
</evidence>
<feature type="transmembrane region" description="Helical" evidence="5">
    <location>
        <begin position="181"/>
        <end position="198"/>
    </location>
</feature>
<evidence type="ECO:0000313" key="8">
    <source>
        <dbReference type="Proteomes" id="UP000294855"/>
    </source>
</evidence>
<feature type="transmembrane region" description="Helical" evidence="5">
    <location>
        <begin position="38"/>
        <end position="56"/>
    </location>
</feature>
<evidence type="ECO:0000256" key="5">
    <source>
        <dbReference type="SAM" id="Phobius"/>
    </source>
</evidence>
<dbReference type="PANTHER" id="PTHR32322">
    <property type="entry name" value="INNER MEMBRANE TRANSPORTER"/>
    <property type="match status" value="1"/>
</dbReference>
<reference evidence="7 8" key="1">
    <citation type="submission" date="2019-03" db="EMBL/GenBank/DDBJ databases">
        <title>Genomic Encyclopedia of Type Strains, Phase IV (KMG-IV): sequencing the most valuable type-strain genomes for metagenomic binning, comparative biology and taxonomic classification.</title>
        <authorList>
            <person name="Goeker M."/>
        </authorList>
    </citation>
    <scope>NUCLEOTIDE SEQUENCE [LARGE SCALE GENOMIC DNA]</scope>
    <source>
        <strain evidence="7 8">DSM 13328</strain>
    </source>
</reference>
<feature type="domain" description="EamA" evidence="6">
    <location>
        <begin position="5"/>
        <end position="139"/>
    </location>
</feature>
<name>A0A484F6F6_9EURY</name>
<dbReference type="Gene3D" id="1.10.3730.20">
    <property type="match status" value="2"/>
</dbReference>
<dbReference type="InterPro" id="IPR037185">
    <property type="entry name" value="EmrE-like"/>
</dbReference>